<dbReference type="Proteomes" id="UP000662088">
    <property type="component" value="Unassembled WGS sequence"/>
</dbReference>
<dbReference type="PROSITE" id="PS50910">
    <property type="entry name" value="HEPN"/>
    <property type="match status" value="1"/>
</dbReference>
<dbReference type="EMBL" id="JACOOQ010000016">
    <property type="protein sequence ID" value="MBC5640690.1"/>
    <property type="molecule type" value="Genomic_DNA"/>
</dbReference>
<dbReference type="InterPro" id="IPR007842">
    <property type="entry name" value="HEPN_dom"/>
</dbReference>
<proteinExistence type="predicted"/>
<organism evidence="2 3">
    <name type="scientific">Clostridium lentum</name>
    <dbReference type="NCBI Taxonomy" id="2763037"/>
    <lineage>
        <taxon>Bacteria</taxon>
        <taxon>Bacillati</taxon>
        <taxon>Bacillota</taxon>
        <taxon>Clostridia</taxon>
        <taxon>Eubacteriales</taxon>
        <taxon>Clostridiaceae</taxon>
        <taxon>Clostridium</taxon>
    </lineage>
</organism>
<accession>A0A8I0DP06</accession>
<dbReference type="Gene3D" id="1.20.120.330">
    <property type="entry name" value="Nucleotidyltransferases domain 2"/>
    <property type="match status" value="1"/>
</dbReference>
<name>A0A8I0DP06_9CLOT</name>
<reference evidence="2" key="1">
    <citation type="submission" date="2020-08" db="EMBL/GenBank/DDBJ databases">
        <title>Genome public.</title>
        <authorList>
            <person name="Liu C."/>
            <person name="Sun Q."/>
        </authorList>
    </citation>
    <scope>NUCLEOTIDE SEQUENCE</scope>
    <source>
        <strain evidence="2">NSJ-42</strain>
    </source>
</reference>
<comment type="caution">
    <text evidence="2">The sequence shown here is derived from an EMBL/GenBank/DDBJ whole genome shotgun (WGS) entry which is preliminary data.</text>
</comment>
<dbReference type="Pfam" id="PF05168">
    <property type="entry name" value="HEPN"/>
    <property type="match status" value="1"/>
</dbReference>
<feature type="domain" description="HEPN" evidence="1">
    <location>
        <begin position="11"/>
        <end position="118"/>
    </location>
</feature>
<dbReference type="SUPFAM" id="SSF81593">
    <property type="entry name" value="Nucleotidyltransferase substrate binding subunit/domain"/>
    <property type="match status" value="1"/>
</dbReference>
<sequence>MDNNKIYTEWFEFAKRDLESAKFLMNMHPRPIEIICYHCEQSAEKYLKGYLIKAGNKIERTHDLVLLNNKCKAIDKSFEIIEDECIELVPYGVQVRYPYKLDVTDNDMISAINCAEKIENFVRDKIGN</sequence>
<evidence type="ECO:0000259" key="1">
    <source>
        <dbReference type="PROSITE" id="PS50910"/>
    </source>
</evidence>
<keyword evidence="3" id="KW-1185">Reference proteome</keyword>
<protein>
    <submittedName>
        <fullName evidence="2">HEPN domain-containing protein</fullName>
    </submittedName>
</protein>
<gene>
    <name evidence="2" type="ORF">H8R92_09715</name>
</gene>
<dbReference type="RefSeq" id="WP_186835327.1">
    <property type="nucleotide sequence ID" value="NZ_JACOOQ010000016.1"/>
</dbReference>
<dbReference type="SMART" id="SM00748">
    <property type="entry name" value="HEPN"/>
    <property type="match status" value="1"/>
</dbReference>
<dbReference type="AlphaFoldDB" id="A0A8I0DP06"/>
<evidence type="ECO:0000313" key="2">
    <source>
        <dbReference type="EMBL" id="MBC5640690.1"/>
    </source>
</evidence>
<evidence type="ECO:0000313" key="3">
    <source>
        <dbReference type="Proteomes" id="UP000662088"/>
    </source>
</evidence>